<evidence type="ECO:0000259" key="3">
    <source>
        <dbReference type="PROSITE" id="PS50111"/>
    </source>
</evidence>
<accession>A0A857DFY5</accession>
<evidence type="ECO:0000313" key="5">
    <source>
        <dbReference type="Proteomes" id="UP000430508"/>
    </source>
</evidence>
<dbReference type="SMART" id="SM00283">
    <property type="entry name" value="MA"/>
    <property type="match status" value="1"/>
</dbReference>
<evidence type="ECO:0000256" key="1">
    <source>
        <dbReference type="ARBA" id="ARBA00023224"/>
    </source>
</evidence>
<dbReference type="SUPFAM" id="SSF103190">
    <property type="entry name" value="Sensory domain-like"/>
    <property type="match status" value="1"/>
</dbReference>
<name>A0A857DFY5_9FIRM</name>
<evidence type="ECO:0000313" key="4">
    <source>
        <dbReference type="EMBL" id="QGZ99722.1"/>
    </source>
</evidence>
<dbReference type="EMBL" id="CP046996">
    <property type="protein sequence ID" value="QGZ99722.1"/>
    <property type="molecule type" value="Genomic_DNA"/>
</dbReference>
<proteinExistence type="predicted"/>
<dbReference type="PROSITE" id="PS50111">
    <property type="entry name" value="CHEMOTAXIS_TRANSDUC_2"/>
    <property type="match status" value="1"/>
</dbReference>
<dbReference type="GO" id="GO:0016020">
    <property type="term" value="C:membrane"/>
    <property type="evidence" value="ECO:0007669"/>
    <property type="project" value="InterPro"/>
</dbReference>
<sequence length="286" mass="30920">MDFAENHVKSYEEILEAYVMVLADLKEIMQEDIMVLITNRTDALCHYSGYKLHTKVDQSFKVSDHAHLVEAMRTGKTRSDIMSKERYGIPFASFTYPIKAPDGEIIGCVGIGKSLEKEGRVEEISQGLAATLQQANAGLQEVASGSQGLSFKISNVVKSANESAVKIKEINKVISAISDISSHSNLLGLNAAIEAARAGEQGRGFAVVAEEMRKLAAQSNDSAKMVTEILTQMRESIEGIIMEINQIGGIAENQAAATQEITAAIEEVSENSQNLVELSKITLGGK</sequence>
<dbReference type="GO" id="GO:0007165">
    <property type="term" value="P:signal transduction"/>
    <property type="evidence" value="ECO:0007669"/>
    <property type="project" value="UniProtKB-KW"/>
</dbReference>
<dbReference type="InterPro" id="IPR029151">
    <property type="entry name" value="Sensor-like_sf"/>
</dbReference>
<dbReference type="SUPFAM" id="SSF58104">
    <property type="entry name" value="Methyl-accepting chemotaxis protein (MCP) signaling domain"/>
    <property type="match status" value="1"/>
</dbReference>
<dbReference type="Gene3D" id="1.10.287.950">
    <property type="entry name" value="Methyl-accepting chemotaxis protein"/>
    <property type="match status" value="1"/>
</dbReference>
<feature type="domain" description="Methyl-accepting transducer" evidence="3">
    <location>
        <begin position="135"/>
        <end position="286"/>
    </location>
</feature>
<dbReference type="AlphaFoldDB" id="A0A857DFY5"/>
<dbReference type="InterPro" id="IPR004089">
    <property type="entry name" value="MCPsignal_dom"/>
</dbReference>
<dbReference type="PANTHER" id="PTHR32089">
    <property type="entry name" value="METHYL-ACCEPTING CHEMOTAXIS PROTEIN MCPB"/>
    <property type="match status" value="1"/>
</dbReference>
<dbReference type="Proteomes" id="UP000430508">
    <property type="component" value="Chromosome"/>
</dbReference>
<evidence type="ECO:0000256" key="2">
    <source>
        <dbReference type="PROSITE-ProRule" id="PRU00284"/>
    </source>
</evidence>
<reference evidence="4 5" key="1">
    <citation type="submission" date="2019-12" db="EMBL/GenBank/DDBJ databases">
        <title>Sequence classification of anaerobic respiratory reductive dehalogenases: First we see many, then we see few.</title>
        <authorList>
            <person name="Molenda O."/>
            <person name="Puentes Jacome L.A."/>
            <person name="Cao X."/>
            <person name="Nesbo C.L."/>
            <person name="Tang S."/>
            <person name="Morson N."/>
            <person name="Patron J."/>
            <person name="Lomheim L."/>
            <person name="Wishart D.S."/>
            <person name="Edwards E.A."/>
        </authorList>
    </citation>
    <scope>NUCLEOTIDE SEQUENCE [LARGE SCALE GENOMIC DNA]</scope>
    <source>
        <strain evidence="4 5">12DCA</strain>
    </source>
</reference>
<dbReference type="RefSeq" id="WP_019226570.1">
    <property type="nucleotide sequence ID" value="NZ_CP046996.1"/>
</dbReference>
<dbReference type="PANTHER" id="PTHR32089:SF112">
    <property type="entry name" value="LYSOZYME-LIKE PROTEIN-RELATED"/>
    <property type="match status" value="1"/>
</dbReference>
<protein>
    <submittedName>
        <fullName evidence="4">Chemotaxis protein</fullName>
    </submittedName>
</protein>
<keyword evidence="1 2" id="KW-0807">Transducer</keyword>
<gene>
    <name evidence="4" type="ORF">GQ588_03170</name>
</gene>
<dbReference type="Pfam" id="PF00015">
    <property type="entry name" value="MCPsignal"/>
    <property type="match status" value="1"/>
</dbReference>
<organism evidence="4 5">
    <name type="scientific">Dehalobacter restrictus</name>
    <dbReference type="NCBI Taxonomy" id="55583"/>
    <lineage>
        <taxon>Bacteria</taxon>
        <taxon>Bacillati</taxon>
        <taxon>Bacillota</taxon>
        <taxon>Clostridia</taxon>
        <taxon>Eubacteriales</taxon>
        <taxon>Desulfitobacteriaceae</taxon>
        <taxon>Dehalobacter</taxon>
    </lineage>
</organism>